<sequence length="283" mass="30402">MKIRSKLLLLVGAFAVLYFGAAAYICHFEIEQLLFPAVAWAGVHDDQSLHRVVGSNGNALLMRQYGMPRAGCVAFFPGQHGDIARYQKDLFPAYAANGLAVFALSYPGQDEAPGRTTLKEIQLLSKKALDVVGEACPLFRTVLVGRSLGSMLAAYATQGIRPAGLVLEAAAPSLSSAVLVRLRSHWYLSPLARLPVSKLLPHDYSLAEALTTTSVFPIVVFQGTADEQTPIGLLRSAGAIPPGARLVPVPGGTHSDTYRLVLENYVDVALCMIRSSSTRVHTM</sequence>
<organism evidence="1 2">
    <name type="scientific">Paraburkholderia terricola</name>
    <dbReference type="NCBI Taxonomy" id="169427"/>
    <lineage>
        <taxon>Bacteria</taxon>
        <taxon>Pseudomonadati</taxon>
        <taxon>Pseudomonadota</taxon>
        <taxon>Betaproteobacteria</taxon>
        <taxon>Burkholderiales</taxon>
        <taxon>Burkholderiaceae</taxon>
        <taxon>Paraburkholderia</taxon>
    </lineage>
</organism>
<dbReference type="Gene3D" id="3.40.50.1820">
    <property type="entry name" value="alpha/beta hydrolase"/>
    <property type="match status" value="1"/>
</dbReference>
<evidence type="ECO:0000313" key="2">
    <source>
        <dbReference type="Proteomes" id="UP001264340"/>
    </source>
</evidence>
<dbReference type="SUPFAM" id="SSF53474">
    <property type="entry name" value="alpha/beta-Hydrolases"/>
    <property type="match status" value="1"/>
</dbReference>
<proteinExistence type="predicted"/>
<reference evidence="1 2" key="1">
    <citation type="submission" date="2023-07" db="EMBL/GenBank/DDBJ databases">
        <title>Sorghum-associated microbial communities from plants grown in Nebraska, USA.</title>
        <authorList>
            <person name="Schachtman D."/>
        </authorList>
    </citation>
    <scope>NUCLEOTIDE SEQUENCE [LARGE SCALE GENOMIC DNA]</scope>
    <source>
        <strain evidence="1 2">DS1316</strain>
    </source>
</reference>
<accession>A0ABU1M2V5</accession>
<evidence type="ECO:0000313" key="1">
    <source>
        <dbReference type="EMBL" id="MDR6413194.1"/>
    </source>
</evidence>
<keyword evidence="2" id="KW-1185">Reference proteome</keyword>
<gene>
    <name evidence="1" type="ORF">J2804_006632</name>
</gene>
<protein>
    <submittedName>
        <fullName evidence="1">Pimeloyl-ACP methyl ester carboxylesterase</fullName>
    </submittedName>
</protein>
<comment type="caution">
    <text evidence="1">The sequence shown here is derived from an EMBL/GenBank/DDBJ whole genome shotgun (WGS) entry which is preliminary data.</text>
</comment>
<dbReference type="InterPro" id="IPR029058">
    <property type="entry name" value="AB_hydrolase_fold"/>
</dbReference>
<dbReference type="Proteomes" id="UP001264340">
    <property type="component" value="Unassembled WGS sequence"/>
</dbReference>
<dbReference type="EMBL" id="JAVDRP010000038">
    <property type="protein sequence ID" value="MDR6413194.1"/>
    <property type="molecule type" value="Genomic_DNA"/>
</dbReference>
<name>A0ABU1M2V5_9BURK</name>